<comment type="caution">
    <text evidence="1">The sequence shown here is derived from an EMBL/GenBank/DDBJ whole genome shotgun (WGS) entry which is preliminary data.</text>
</comment>
<reference evidence="1" key="1">
    <citation type="submission" date="2022-03" db="EMBL/GenBank/DDBJ databases">
        <title>Genomic Encyclopedia of Type Strains, Phase III (KMG-III): the genomes of soil and plant-associated and newly described type strains.</title>
        <authorList>
            <person name="Whitman W."/>
        </authorList>
    </citation>
    <scope>NUCLEOTIDE SEQUENCE</scope>
    <source>
        <strain evidence="1">ANL 6-2</strain>
    </source>
</reference>
<name>A0AAE3G779_9GAMM</name>
<dbReference type="AlphaFoldDB" id="A0AAE3G779"/>
<dbReference type="Proteomes" id="UP001205843">
    <property type="component" value="Unassembled WGS sequence"/>
</dbReference>
<dbReference type="EMBL" id="JALJXV010000014">
    <property type="protein sequence ID" value="MCP1677155.1"/>
    <property type="molecule type" value="Genomic_DNA"/>
</dbReference>
<gene>
    <name evidence="1" type="ORF">J2T57_004329</name>
</gene>
<proteinExistence type="predicted"/>
<organism evidence="1 2">
    <name type="scientific">Natronocella acetinitrilica</name>
    <dbReference type="NCBI Taxonomy" id="414046"/>
    <lineage>
        <taxon>Bacteria</taxon>
        <taxon>Pseudomonadati</taxon>
        <taxon>Pseudomonadota</taxon>
        <taxon>Gammaproteobacteria</taxon>
        <taxon>Chromatiales</taxon>
        <taxon>Ectothiorhodospiraceae</taxon>
        <taxon>Natronocella</taxon>
    </lineage>
</organism>
<accession>A0AAE3G779</accession>
<protein>
    <submittedName>
        <fullName evidence="1">Uncharacterized protein</fullName>
    </submittedName>
</protein>
<keyword evidence="2" id="KW-1185">Reference proteome</keyword>
<sequence length="234" mass="26748">MNFAINHCKDAGTKYALFIQDDMQVVRSIAARDLAEVENFFDANEQAIQLQTCFLKKEFQHRDATMMTLLATGSAYVREDDYPEGGHAYFSAVGVFHVERLINRLETLRDTEDKNNELCKKLGIKIGWSATPFMMYLPNPISYRGRQRTLALRASEWLAGSGFYPYQPMSADITNRFLTRDYSEIPYAEDWLTASGFRRGVPWNYAGGLSSLVAQGGWRGTIGRSLQRIRRWTT</sequence>
<evidence type="ECO:0000313" key="1">
    <source>
        <dbReference type="EMBL" id="MCP1677155.1"/>
    </source>
</evidence>
<evidence type="ECO:0000313" key="2">
    <source>
        <dbReference type="Proteomes" id="UP001205843"/>
    </source>
</evidence>